<keyword evidence="3" id="KW-0813">Transport</keyword>
<feature type="chain" id="PRO_5020922658" evidence="5">
    <location>
        <begin position="23"/>
        <end position="320"/>
    </location>
</feature>
<dbReference type="InterPro" id="IPR002491">
    <property type="entry name" value="ABC_transptr_periplasmic_BD"/>
</dbReference>
<dbReference type="RefSeq" id="WP_136137621.1">
    <property type="nucleotide sequence ID" value="NZ_SDGV01000024.1"/>
</dbReference>
<name>A0A4S3B3Q4_9ENTE</name>
<dbReference type="AlphaFoldDB" id="A0A4S3B3Q4"/>
<sequence length="320" mass="35831">MRKKWMGIALILVSVVTLTACGQESKKETKKEVAKEEQQEVKKIKYLDKEYEFKNGTERIVVTGAMEAMEDAAALDVTPVGAITVAGKFPEIYGKSIAKSESIGEKQQPNFETILSLKPDVILGTTKFPEEVVKKLEEIAPTILVSHISSDWKDNLQLMGDLSGKRAAADKKLAAYEADVEKNQDTLKKKFGTDNVLMLRIRGGQMFIYPENVFFNPSLYNEIGLAVPEVVKQAKAQEEITVEQLAKVNPEHLFIQVQSTGDKQENEKAYEELKKNPIMQQITAFKNDHVYVNAVDSLLEGGTLFSKEQFLEAVQNLDKK</sequence>
<evidence type="ECO:0000313" key="7">
    <source>
        <dbReference type="EMBL" id="THB60400.1"/>
    </source>
</evidence>
<protein>
    <submittedName>
        <fullName evidence="7">Iron-uptake system-binding protein</fullName>
    </submittedName>
</protein>
<dbReference type="PANTHER" id="PTHR30532">
    <property type="entry name" value="IRON III DICITRATE-BINDING PERIPLASMIC PROTEIN"/>
    <property type="match status" value="1"/>
</dbReference>
<comment type="subcellular location">
    <subcellularLocation>
        <location evidence="1">Cell envelope</location>
    </subcellularLocation>
</comment>
<dbReference type="GO" id="GO:0030288">
    <property type="term" value="C:outer membrane-bounded periplasmic space"/>
    <property type="evidence" value="ECO:0007669"/>
    <property type="project" value="TreeGrafter"/>
</dbReference>
<feature type="signal peptide" evidence="5">
    <location>
        <begin position="1"/>
        <end position="22"/>
    </location>
</feature>
<dbReference type="Pfam" id="PF01497">
    <property type="entry name" value="Peripla_BP_2"/>
    <property type="match status" value="1"/>
</dbReference>
<evidence type="ECO:0000256" key="3">
    <source>
        <dbReference type="ARBA" id="ARBA00022448"/>
    </source>
</evidence>
<dbReference type="PROSITE" id="PS51257">
    <property type="entry name" value="PROKAR_LIPOPROTEIN"/>
    <property type="match status" value="1"/>
</dbReference>
<dbReference type="Gene3D" id="3.40.50.1980">
    <property type="entry name" value="Nitrogenase molybdenum iron protein domain"/>
    <property type="match status" value="2"/>
</dbReference>
<dbReference type="PANTHER" id="PTHR30532:SF10">
    <property type="entry name" value="IRON-UPTAKE SYSTEM-BINDING PROTEIN"/>
    <property type="match status" value="1"/>
</dbReference>
<feature type="domain" description="Fe/B12 periplasmic-binding" evidence="6">
    <location>
        <begin position="60"/>
        <end position="320"/>
    </location>
</feature>
<dbReference type="OrthoDB" id="9793175at2"/>
<dbReference type="InterPro" id="IPR051313">
    <property type="entry name" value="Bact_iron-sidero_bind"/>
</dbReference>
<comment type="similarity">
    <text evidence="2">Belongs to the bacterial solute-binding protein 8 family.</text>
</comment>
<keyword evidence="4 5" id="KW-0732">Signal</keyword>
<gene>
    <name evidence="7" type="ORF">ESZ54_10545</name>
</gene>
<dbReference type="SUPFAM" id="SSF53807">
    <property type="entry name" value="Helical backbone' metal receptor"/>
    <property type="match status" value="1"/>
</dbReference>
<evidence type="ECO:0000256" key="4">
    <source>
        <dbReference type="ARBA" id="ARBA00022729"/>
    </source>
</evidence>
<reference evidence="7 8" key="1">
    <citation type="submission" date="2019-01" db="EMBL/GenBank/DDBJ databases">
        <title>Vagococcus silagei sp. nov. isolated from brewer's grain.</title>
        <authorList>
            <person name="Guu J.-R."/>
        </authorList>
    </citation>
    <scope>NUCLEOTIDE SEQUENCE [LARGE SCALE GENOMIC DNA]</scope>
    <source>
        <strain evidence="7 8">2B-2</strain>
    </source>
</reference>
<evidence type="ECO:0000256" key="1">
    <source>
        <dbReference type="ARBA" id="ARBA00004196"/>
    </source>
</evidence>
<dbReference type="EMBL" id="SDGV01000024">
    <property type="protein sequence ID" value="THB60400.1"/>
    <property type="molecule type" value="Genomic_DNA"/>
</dbReference>
<evidence type="ECO:0000259" key="6">
    <source>
        <dbReference type="PROSITE" id="PS50983"/>
    </source>
</evidence>
<keyword evidence="8" id="KW-1185">Reference proteome</keyword>
<evidence type="ECO:0000313" key="8">
    <source>
        <dbReference type="Proteomes" id="UP000310506"/>
    </source>
</evidence>
<dbReference type="PROSITE" id="PS50983">
    <property type="entry name" value="FE_B12_PBP"/>
    <property type="match status" value="1"/>
</dbReference>
<proteinExistence type="inferred from homology"/>
<evidence type="ECO:0000256" key="2">
    <source>
        <dbReference type="ARBA" id="ARBA00008814"/>
    </source>
</evidence>
<comment type="caution">
    <text evidence="7">The sequence shown here is derived from an EMBL/GenBank/DDBJ whole genome shotgun (WGS) entry which is preliminary data.</text>
</comment>
<evidence type="ECO:0000256" key="5">
    <source>
        <dbReference type="SAM" id="SignalP"/>
    </source>
</evidence>
<organism evidence="7 8">
    <name type="scientific">Vagococcus silagei</name>
    <dbReference type="NCBI Taxonomy" id="2508885"/>
    <lineage>
        <taxon>Bacteria</taxon>
        <taxon>Bacillati</taxon>
        <taxon>Bacillota</taxon>
        <taxon>Bacilli</taxon>
        <taxon>Lactobacillales</taxon>
        <taxon>Enterococcaceae</taxon>
        <taxon>Vagococcus</taxon>
    </lineage>
</organism>
<dbReference type="Proteomes" id="UP000310506">
    <property type="component" value="Unassembled WGS sequence"/>
</dbReference>
<accession>A0A4S3B3Q4</accession>
<dbReference type="GO" id="GO:1901678">
    <property type="term" value="P:iron coordination entity transport"/>
    <property type="evidence" value="ECO:0007669"/>
    <property type="project" value="UniProtKB-ARBA"/>
</dbReference>